<evidence type="ECO:0000256" key="1">
    <source>
        <dbReference type="SAM" id="MobiDB-lite"/>
    </source>
</evidence>
<dbReference type="EMBL" id="CP018047">
    <property type="protein sequence ID" value="AQU71266.1"/>
    <property type="molecule type" value="Genomic_DNA"/>
</dbReference>
<keyword evidence="3" id="KW-1185">Reference proteome</keyword>
<evidence type="ECO:0000313" key="3">
    <source>
        <dbReference type="Proteomes" id="UP000189677"/>
    </source>
</evidence>
<sequence length="1686" mass="180764">MRAAAEQLLRAGAVLPPGTVDAGERAVPLTTRAYRHPGLDDRVVVRLVAGELGAAEDLAAGFLGLEPDGEPAEVGLGLRQSLAFPEWVLVHHPGDGRQALGLMPELDKIARQAKTKPKVALAAYQQIAGRLADSVPHFLPTFFERAGRIFSEVENPGFAGQMFLRARDAERQYGLTVDEERLHAVFLEFALAGALPVKALTGHARGLSARVPADEAYRRFREVCVRRTAAGFEPSIQMSTDLRKLAKAAGTDPVEAEGAYLTELLALPATRRAAPGWWKGHRSALVALARREPSTCGTLLNLLPKDNECAEFWLELLEECGAAEGLWDAALPDGRRPEDGTAGWYLRFSKYRSSSHRTASGMPALLSFVERAAGRLRAELAGAGAGSEAVSALPVPYEDVDLLDLLLSLDVPVADPASEPRVLRLHLDRWAADREADRRDLLALAADERFRPSFGAGMDGLGGEIAPYRLLADSPGGRPMLAEWMRATARDFSVDALPGLPGRLERLRRIPGVALALAEEDVRAAAATDLAPLLVRTLRAGIFDELGWPAWEEAIAAFAPKAEDRDKIVLADAWPHLIVAGASQARVLDADGAVLTHDLRIPDDAYGWYRHPGFHYVDGQLLVHWRAYSDGDVLRGYWHTAADSPSPLESADGIRGVQVGQLGNGLGAFTLPRPGGGRLTGDGVLYAGDTSLPIERPVHTDGTRYWTRTVDAEGAVRLHELDPETGKPLAVDRPAFFTEATRDAPEGSTFTGGALLPAPSAETTPGAHPVDGLLGWRVVRLPDGSRRCEDLAGNATTLAHGAGWPARPLLFPGDDRPRGVGGAGSEIRLVDPEGTVTAYARVDGVPGPFAAGTMLLPPENYWHCLRARDPRGSEALRGIDRDTAATLLSAAVAQAARKAQEDAHTATGTGTARGTEPETDELLSLVRELLPSVSHEALVAGTAGVVRFAAGQQAELDAIVARLEEKASVEGPKAEAVGPGNELVGDALDGLADDCSFSSYRGDTRHSLFGQLRTLSAVLGSSDEPRPEPGKAVRLHLDGWPLPLDRTEWEALLGAPAALAYRAASVTTEGEHRGALDELLAELDTLGLTTAGGADRWRVCRLHLDESALVDPDGNPRRGNWSGVLPLADGAFLAFVRAGYWDGSRREFTALFHDPAGRFEVPAPYTVKSAPREVGAGRGRDGDWFGAFRAELAERGPAPWFPAAAEEFARLTGVTHSAAALIVAGLPRVCTTEQDFLPTDVRNTLGLKTPNAALARDELRGVDVGVRRAVVAALLPAEPARLWTEGPDVAAAAEVWNSELCRRTPVPEELLLLVAKAVRAVRSDWPAERTLRALLDPAGEPRLTTDAVWRVHQDSVAPVGADRAVFDTDTLKSLVATVAWLAHQLPAGDPLRALLPGVVSAVRERLANPELMLRLGGYASLTSFRAAAGAPTETGEGYERYGAVIMSTHDNQPYPAVRPALLDEAGNDPYLPVLRGIGDGYSRTDPQDTQKLYPVEIGMRVARDPRFAALLGDPGDPAAGERDKDGTWYPQDPGRSVPDLVTEAAKEYGIGEDAAVLYLMLLAMPDPTDTNVAKWTGWKRRRGGAARIEAAREELAATDLVVRASRTGARRSLFLPGGWTVTDSAAMSLERWKLPLFDLAGGGSAPLDVIAPTEPVADLYRRAWQRVKDGDAPRFDELRARRSGRG</sequence>
<gene>
    <name evidence="2" type="ORF">BBN63_26885</name>
</gene>
<feature type="region of interest" description="Disordered" evidence="1">
    <location>
        <begin position="899"/>
        <end position="919"/>
    </location>
</feature>
<dbReference type="Proteomes" id="UP000189677">
    <property type="component" value="Chromosome"/>
</dbReference>
<keyword evidence="2" id="KW-0238">DNA-binding</keyword>
<dbReference type="KEGG" id="snw:BBN63_26885"/>
<protein>
    <submittedName>
        <fullName evidence="2">DNA-binding protein</fullName>
    </submittedName>
</protein>
<name>A0A1U9R450_STRNV</name>
<dbReference type="OrthoDB" id="218750at2"/>
<proteinExistence type="predicted"/>
<feature type="compositionally biased region" description="Low complexity" evidence="1">
    <location>
        <begin position="905"/>
        <end position="914"/>
    </location>
</feature>
<feature type="region of interest" description="Disordered" evidence="1">
    <location>
        <begin position="1512"/>
        <end position="1536"/>
    </location>
</feature>
<reference evidence="2 3" key="1">
    <citation type="submission" date="2016-11" db="EMBL/GenBank/DDBJ databases">
        <title>Complete genome sequence of Streptomyces niveus SCSIO 3406.</title>
        <authorList>
            <person name="Zhu Q."/>
            <person name="Cheng W."/>
            <person name="Song Y."/>
            <person name="Li Q."/>
            <person name="Ju J."/>
        </authorList>
    </citation>
    <scope>NUCLEOTIDE SEQUENCE [LARGE SCALE GENOMIC DNA]</scope>
    <source>
        <strain evidence="2 3">SCSIO 3406</strain>
    </source>
</reference>
<accession>A0A1U9R450</accession>
<evidence type="ECO:0000313" key="2">
    <source>
        <dbReference type="EMBL" id="AQU71266.1"/>
    </source>
</evidence>
<organism evidence="2 3">
    <name type="scientific">Streptomyces niveus</name>
    <name type="common">Streptomyces spheroides</name>
    <dbReference type="NCBI Taxonomy" id="193462"/>
    <lineage>
        <taxon>Bacteria</taxon>
        <taxon>Bacillati</taxon>
        <taxon>Actinomycetota</taxon>
        <taxon>Actinomycetes</taxon>
        <taxon>Kitasatosporales</taxon>
        <taxon>Streptomycetaceae</taxon>
        <taxon>Streptomyces</taxon>
    </lineage>
</organism>
<dbReference type="GO" id="GO:0003677">
    <property type="term" value="F:DNA binding"/>
    <property type="evidence" value="ECO:0007669"/>
    <property type="project" value="UniProtKB-KW"/>
</dbReference>